<dbReference type="FunFam" id="3.80.10.10:FF:000383">
    <property type="entry name" value="Leucine-rich repeat receptor protein kinase EMS1"/>
    <property type="match status" value="1"/>
</dbReference>
<dbReference type="PROSITE" id="PS51450">
    <property type="entry name" value="LRR"/>
    <property type="match status" value="1"/>
</dbReference>
<dbReference type="InterPro" id="IPR046956">
    <property type="entry name" value="RLP23-like"/>
</dbReference>
<comment type="subcellular location">
    <subcellularLocation>
        <location evidence="1">Cell membrane</location>
        <topology evidence="1">Single-pass type I membrane protein</topology>
    </subcellularLocation>
</comment>
<dbReference type="FunFam" id="3.80.10.10:FF:000400">
    <property type="entry name" value="Nuclear pore complex protein NUP107"/>
    <property type="match status" value="1"/>
</dbReference>
<dbReference type="RefSeq" id="XP_039120953.1">
    <property type="nucleotide sequence ID" value="XM_039265019.1"/>
</dbReference>
<keyword evidence="4" id="KW-0433">Leucine-rich repeat</keyword>
<dbReference type="InterPro" id="IPR003591">
    <property type="entry name" value="Leu-rich_rpt_typical-subtyp"/>
</dbReference>
<dbReference type="PANTHER" id="PTHR48063">
    <property type="entry name" value="LRR RECEPTOR-LIKE KINASE"/>
    <property type="match status" value="1"/>
</dbReference>
<keyword evidence="8" id="KW-1133">Transmembrane helix</keyword>
<evidence type="ECO:0000256" key="10">
    <source>
        <dbReference type="ARBA" id="ARBA00023180"/>
    </source>
</evidence>
<evidence type="ECO:0000256" key="1">
    <source>
        <dbReference type="ARBA" id="ARBA00004251"/>
    </source>
</evidence>
<dbReference type="InterPro" id="IPR055414">
    <property type="entry name" value="LRR_R13L4/SHOC2-like"/>
</dbReference>
<dbReference type="InterPro" id="IPR001611">
    <property type="entry name" value="Leu-rich_rpt"/>
</dbReference>
<organism evidence="14 15">
    <name type="scientific">Dioscorea cayennensis subsp. rotundata</name>
    <name type="common">White Guinea yam</name>
    <name type="synonym">Dioscorea rotundata</name>
    <dbReference type="NCBI Taxonomy" id="55577"/>
    <lineage>
        <taxon>Eukaryota</taxon>
        <taxon>Viridiplantae</taxon>
        <taxon>Streptophyta</taxon>
        <taxon>Embryophyta</taxon>
        <taxon>Tracheophyta</taxon>
        <taxon>Spermatophyta</taxon>
        <taxon>Magnoliopsida</taxon>
        <taxon>Liliopsida</taxon>
        <taxon>Dioscoreales</taxon>
        <taxon>Dioscoreaceae</taxon>
        <taxon>Dioscorea</taxon>
    </lineage>
</organism>
<evidence type="ECO:0000256" key="8">
    <source>
        <dbReference type="ARBA" id="ARBA00022989"/>
    </source>
</evidence>
<accession>A0AB40B0S5</accession>
<keyword evidence="6 11" id="KW-0732">Signal</keyword>
<dbReference type="Pfam" id="PF13855">
    <property type="entry name" value="LRR_8"/>
    <property type="match status" value="1"/>
</dbReference>
<dbReference type="Pfam" id="PF00560">
    <property type="entry name" value="LRR_1"/>
    <property type="match status" value="1"/>
</dbReference>
<evidence type="ECO:0000256" key="5">
    <source>
        <dbReference type="ARBA" id="ARBA00022692"/>
    </source>
</evidence>
<keyword evidence="5" id="KW-0812">Transmembrane</keyword>
<evidence type="ECO:0000256" key="7">
    <source>
        <dbReference type="ARBA" id="ARBA00022737"/>
    </source>
</evidence>
<keyword evidence="7" id="KW-0677">Repeat</keyword>
<evidence type="ECO:0000313" key="14">
    <source>
        <dbReference type="Proteomes" id="UP001515500"/>
    </source>
</evidence>
<feature type="domain" description="Leucine-rich repeat-containing N-terminal plant-type" evidence="12">
    <location>
        <begin position="41"/>
        <end position="78"/>
    </location>
</feature>
<dbReference type="GeneID" id="120257564"/>
<evidence type="ECO:0000256" key="4">
    <source>
        <dbReference type="ARBA" id="ARBA00022614"/>
    </source>
</evidence>
<keyword evidence="10" id="KW-0325">Glycoprotein</keyword>
<evidence type="ECO:0000256" key="3">
    <source>
        <dbReference type="ARBA" id="ARBA00022475"/>
    </source>
</evidence>
<feature type="chain" id="PRO_5044350320" evidence="11">
    <location>
        <begin position="23"/>
        <end position="528"/>
    </location>
</feature>
<evidence type="ECO:0000256" key="2">
    <source>
        <dbReference type="ARBA" id="ARBA00009592"/>
    </source>
</evidence>
<feature type="signal peptide" evidence="11">
    <location>
        <begin position="1"/>
        <end position="22"/>
    </location>
</feature>
<evidence type="ECO:0000259" key="12">
    <source>
        <dbReference type="Pfam" id="PF08263"/>
    </source>
</evidence>
<protein>
    <submittedName>
        <fullName evidence="15">Receptor-like protein EIX2</fullName>
    </submittedName>
</protein>
<evidence type="ECO:0000313" key="15">
    <source>
        <dbReference type="RefSeq" id="XP_039120953.1"/>
    </source>
</evidence>
<evidence type="ECO:0000256" key="6">
    <source>
        <dbReference type="ARBA" id="ARBA00022729"/>
    </source>
</evidence>
<name>A0AB40B0S5_DIOCR</name>
<dbReference type="Pfam" id="PF23598">
    <property type="entry name" value="LRR_14"/>
    <property type="match status" value="1"/>
</dbReference>
<evidence type="ECO:0000259" key="13">
    <source>
        <dbReference type="Pfam" id="PF23598"/>
    </source>
</evidence>
<comment type="similarity">
    <text evidence="2">Belongs to the RLP family.</text>
</comment>
<evidence type="ECO:0000256" key="11">
    <source>
        <dbReference type="SAM" id="SignalP"/>
    </source>
</evidence>
<dbReference type="GO" id="GO:0005886">
    <property type="term" value="C:plasma membrane"/>
    <property type="evidence" value="ECO:0007669"/>
    <property type="project" value="UniProtKB-SubCell"/>
</dbReference>
<dbReference type="Pfam" id="PF08263">
    <property type="entry name" value="LRRNT_2"/>
    <property type="match status" value="1"/>
</dbReference>
<feature type="domain" description="Disease resistance R13L4/SHOC-2-like LRR" evidence="13">
    <location>
        <begin position="103"/>
        <end position="310"/>
    </location>
</feature>
<dbReference type="InterPro" id="IPR032675">
    <property type="entry name" value="LRR_dom_sf"/>
</dbReference>
<keyword evidence="9" id="KW-0472">Membrane</keyword>
<dbReference type="AlphaFoldDB" id="A0AB40B0S5"/>
<dbReference type="SMART" id="SM00369">
    <property type="entry name" value="LRR_TYP"/>
    <property type="match status" value="4"/>
</dbReference>
<dbReference type="InterPro" id="IPR013210">
    <property type="entry name" value="LRR_N_plant-typ"/>
</dbReference>
<dbReference type="Gene3D" id="3.80.10.10">
    <property type="entry name" value="Ribonuclease Inhibitor"/>
    <property type="match status" value="3"/>
</dbReference>
<gene>
    <name evidence="15" type="primary">LOC120257564</name>
</gene>
<reference evidence="15" key="1">
    <citation type="submission" date="2025-08" db="UniProtKB">
        <authorList>
            <consortium name="RefSeq"/>
        </authorList>
    </citation>
    <scope>IDENTIFICATION</scope>
</reference>
<evidence type="ECO:0000256" key="9">
    <source>
        <dbReference type="ARBA" id="ARBA00023136"/>
    </source>
</evidence>
<dbReference type="SUPFAM" id="SSF52058">
    <property type="entry name" value="L domain-like"/>
    <property type="match status" value="1"/>
</dbReference>
<keyword evidence="3" id="KW-1003">Cell membrane</keyword>
<dbReference type="Proteomes" id="UP001515500">
    <property type="component" value="Unplaced"/>
</dbReference>
<proteinExistence type="inferred from homology"/>
<keyword evidence="14" id="KW-1185">Reference proteome</keyword>
<sequence length="528" mass="58160">MSVLLYALLVFLFGRALHRSDAAALFVPKITEHAAGNSIESERMALLDFKKSISDPNNRLSSWAMGQDCCSWEGVRCDNITGNVIGLELGEHDLQLKGEISPSLLQLQHLNYLDLSHNYFYGTTIPSFISQLKELRYLDLSYSYFSGPIPASFGNLSNLLTLDLSENVLFISDPVDHEWLSHLTSLQHLYMSGVTFGSNSSSKSLFLALNKLPAIEEIGLSRCQFESIPLSIPPSKLLNLEHLDLSNNHIRSSNSSATGIAKKHKQSFDANLDGDIPDWMGDIKNLKGISSSVPDWFWNLISVNLTSLSMSENQIEGMLPKFSTSIQWKTIDLSSNRFYGPLPGFLGSSISSINLSNNSFSGSISHMIAENMLALSRNPFSSVYLSMNKLNGTVPSSLCPIKGLQSLGISDNNLSGELPDCWWNSTKLSQLDLSNNKLTGGIPDSISYASQLMQLRLSHNKLSGEIPASLKDCSQLDVLDLSYNNFTGSIPIWVGESLSRLVVLILRSNTFIGHIPEEISQLQICTNP</sequence>